<evidence type="ECO:0000313" key="1">
    <source>
        <dbReference type="EMBL" id="KAG0430990.1"/>
    </source>
</evidence>
<reference evidence="1 2" key="1">
    <citation type="journal article" date="2020" name="Cell">
        <title>Large-Scale Comparative Analyses of Tick Genomes Elucidate Their Genetic Diversity and Vector Capacities.</title>
        <authorList>
            <consortium name="Tick Genome and Microbiome Consortium (TIGMIC)"/>
            <person name="Jia N."/>
            <person name="Wang J."/>
            <person name="Shi W."/>
            <person name="Du L."/>
            <person name="Sun Y."/>
            <person name="Zhan W."/>
            <person name="Jiang J.F."/>
            <person name="Wang Q."/>
            <person name="Zhang B."/>
            <person name="Ji P."/>
            <person name="Bell-Sakyi L."/>
            <person name="Cui X.M."/>
            <person name="Yuan T.T."/>
            <person name="Jiang B.G."/>
            <person name="Yang W.F."/>
            <person name="Lam T.T."/>
            <person name="Chang Q.C."/>
            <person name="Ding S.J."/>
            <person name="Wang X.J."/>
            <person name="Zhu J.G."/>
            <person name="Ruan X.D."/>
            <person name="Zhao L."/>
            <person name="Wei J.T."/>
            <person name="Ye R.Z."/>
            <person name="Que T.C."/>
            <person name="Du C.H."/>
            <person name="Zhou Y.H."/>
            <person name="Cheng J.X."/>
            <person name="Dai P.F."/>
            <person name="Guo W.B."/>
            <person name="Han X.H."/>
            <person name="Huang E.J."/>
            <person name="Li L.F."/>
            <person name="Wei W."/>
            <person name="Gao Y.C."/>
            <person name="Liu J.Z."/>
            <person name="Shao H.Z."/>
            <person name="Wang X."/>
            <person name="Wang C.C."/>
            <person name="Yang T.C."/>
            <person name="Huo Q.B."/>
            <person name="Li W."/>
            <person name="Chen H.Y."/>
            <person name="Chen S.E."/>
            <person name="Zhou L.G."/>
            <person name="Ni X.B."/>
            <person name="Tian J.H."/>
            <person name="Sheng Y."/>
            <person name="Liu T."/>
            <person name="Pan Y.S."/>
            <person name="Xia L.Y."/>
            <person name="Li J."/>
            <person name="Zhao F."/>
            <person name="Cao W.C."/>
        </authorList>
    </citation>
    <scope>NUCLEOTIDE SEQUENCE [LARGE SCALE GENOMIC DNA]</scope>
    <source>
        <strain evidence="1">Iper-2018</strain>
    </source>
</reference>
<keyword evidence="2" id="KW-1185">Reference proteome</keyword>
<dbReference type="EMBL" id="JABSTQ010009269">
    <property type="protein sequence ID" value="KAG0430990.1"/>
    <property type="molecule type" value="Genomic_DNA"/>
</dbReference>
<sequence>MSSSLFDKSLMILGEPSDMRPFIVRQEEVAFEDLVWVAVVHCFPQAVLQLYLLLFETSPQRVVHDYAAILQAVTSVCCILLIACVATFYTKYVRVRADEETDESTTYESVLGTYDDSGTAHFLKFTSWTFIAAARVSSMAALLSVYSSPALLSLAFLHIPVVLCWSTTCRTTYNVPKFLGDLALGLMTMLFLVEYRGLNREGLATAMSTVVFLCSTFLENSVFLALAYFLSRTLQTVLFVVIANPTAVPRLTPTKTFHMDTMHQNYGAICSETPTDPSTDWLERFRRERRKRKNMKYCYKGLPPLEAAGYQSIKEPLPVAEDAMVEPNNVHGNHNHEPVQGVEALSRTNSSTVEDLHRDKLLSGLFRDADATMNGSDEICNRLMTVNRPELRSAPLVLVFSSLYAIVLHVTFMATSWWLVHEYFLSGCQFKAATTLLLSLLSSLPLFINGIIRLLGRENWPTYILPLVLHILAAGIFNMVPLLQLILRLGDSIWLYRTRGRQDQAALLKRHDRFTFANVMFVVTLSCFPQAVFQTSETLKLLFANGALQGPIYLQTVNTLSAILLTGFGCIKFEERPQKTPYEAATARRAAKALTKHGAWLLVMSARTLSLAILLAKAPEPSHVIAVFFGITVMMEFLRDRKSGQPKPPINLRYFVDTLSRAVVVMFFRLRDRNNPPALKLYVVFLITQFMQSLFSILLPFFQEYGLNITSEEFNAYYFPSFATCIWVHYGLLVPGGAALIVWFRLEKSMECSPYATI</sequence>
<gene>
    <name evidence="1" type="ORF">HPB47_022200</name>
</gene>
<dbReference type="Proteomes" id="UP000805193">
    <property type="component" value="Unassembled WGS sequence"/>
</dbReference>
<comment type="caution">
    <text evidence="1">The sequence shown here is derived from an EMBL/GenBank/DDBJ whole genome shotgun (WGS) entry which is preliminary data.</text>
</comment>
<organism evidence="1 2">
    <name type="scientific">Ixodes persulcatus</name>
    <name type="common">Taiga tick</name>
    <dbReference type="NCBI Taxonomy" id="34615"/>
    <lineage>
        <taxon>Eukaryota</taxon>
        <taxon>Metazoa</taxon>
        <taxon>Ecdysozoa</taxon>
        <taxon>Arthropoda</taxon>
        <taxon>Chelicerata</taxon>
        <taxon>Arachnida</taxon>
        <taxon>Acari</taxon>
        <taxon>Parasitiformes</taxon>
        <taxon>Ixodida</taxon>
        <taxon>Ixodoidea</taxon>
        <taxon>Ixodidae</taxon>
        <taxon>Ixodinae</taxon>
        <taxon>Ixodes</taxon>
    </lineage>
</organism>
<proteinExistence type="predicted"/>
<accession>A0AC60QBD6</accession>
<evidence type="ECO:0000313" key="2">
    <source>
        <dbReference type="Proteomes" id="UP000805193"/>
    </source>
</evidence>
<name>A0AC60QBD6_IXOPE</name>
<protein>
    <submittedName>
        <fullName evidence="1">Uncharacterized protein</fullName>
    </submittedName>
</protein>